<protein>
    <submittedName>
        <fullName evidence="1">Uncharacterized protein</fullName>
    </submittedName>
</protein>
<dbReference type="EMBL" id="CAADFH010000006">
    <property type="protein sequence ID" value="VFJ89086.1"/>
    <property type="molecule type" value="Genomic_DNA"/>
</dbReference>
<gene>
    <name evidence="1" type="ORF">BECKLFY1418A_GA0070994_100634</name>
</gene>
<dbReference type="AlphaFoldDB" id="A0A450UAC8"/>
<name>A0A450UAC8_9GAMM</name>
<proteinExistence type="predicted"/>
<organism evidence="1">
    <name type="scientific">Candidatus Kentrum sp. LFY</name>
    <dbReference type="NCBI Taxonomy" id="2126342"/>
    <lineage>
        <taxon>Bacteria</taxon>
        <taxon>Pseudomonadati</taxon>
        <taxon>Pseudomonadota</taxon>
        <taxon>Gammaproteobacteria</taxon>
        <taxon>Candidatus Kentrum</taxon>
    </lineage>
</organism>
<sequence length="105" mass="11534">MGGKQTALAKKHFANCTHGSLHIEIQNNNDDTMPIRMIALHARHRSLLPDESNPRYDAESAFIGPSVGIWTDPRLSALASISAMHNVIPLAISMCRNSLGPWAFE</sequence>
<evidence type="ECO:0000313" key="1">
    <source>
        <dbReference type="EMBL" id="VFJ89086.1"/>
    </source>
</evidence>
<accession>A0A450UAC8</accession>
<reference evidence="1" key="1">
    <citation type="submission" date="2019-02" db="EMBL/GenBank/DDBJ databases">
        <authorList>
            <person name="Gruber-Vodicka R. H."/>
            <person name="Seah K. B. B."/>
        </authorList>
    </citation>
    <scope>NUCLEOTIDE SEQUENCE</scope>
    <source>
        <strain evidence="1">BECK_M6</strain>
    </source>
</reference>